<dbReference type="Pfam" id="PF00730">
    <property type="entry name" value="HhH-GPD"/>
    <property type="match status" value="1"/>
</dbReference>
<dbReference type="EMBL" id="VDUZ01000053">
    <property type="protein sequence ID" value="TXL70802.1"/>
    <property type="molecule type" value="Genomic_DNA"/>
</dbReference>
<accession>A0A5C8PBI9</accession>
<dbReference type="InterPro" id="IPR003265">
    <property type="entry name" value="HhH-GPD_domain"/>
</dbReference>
<feature type="compositionally biased region" description="Low complexity" evidence="6">
    <location>
        <begin position="239"/>
        <end position="255"/>
    </location>
</feature>
<reference evidence="8 9" key="1">
    <citation type="submission" date="2019-06" db="EMBL/GenBank/DDBJ databases">
        <title>New taxonomy in bacterial strain CC-CFT640, isolated from vineyard.</title>
        <authorList>
            <person name="Lin S.-Y."/>
            <person name="Tsai C.-F."/>
            <person name="Young C.-C."/>
        </authorList>
    </citation>
    <scope>NUCLEOTIDE SEQUENCE [LARGE SCALE GENOMIC DNA]</scope>
    <source>
        <strain evidence="8 9">CC-CFT640</strain>
    </source>
</reference>
<protein>
    <recommendedName>
        <fullName evidence="3">DNA-3-methyladenine glycosylase II</fullName>
        <ecNumber evidence="3">3.2.2.21</ecNumber>
    </recommendedName>
</protein>
<feature type="compositionally biased region" description="Basic and acidic residues" evidence="6">
    <location>
        <begin position="222"/>
        <end position="236"/>
    </location>
</feature>
<dbReference type="PANTHER" id="PTHR43003:SF5">
    <property type="entry name" value="DNA-3-METHYLADENINE GLYCOSYLASE"/>
    <property type="match status" value="1"/>
</dbReference>
<keyword evidence="9" id="KW-1185">Reference proteome</keyword>
<proteinExistence type="inferred from homology"/>
<keyword evidence="5" id="KW-0234">DNA repair</keyword>
<dbReference type="CDD" id="cd00056">
    <property type="entry name" value="ENDO3c"/>
    <property type="match status" value="1"/>
</dbReference>
<dbReference type="FunFam" id="1.10.340.30:FF:000004">
    <property type="entry name" value="DNA-3-methyladenine glycosylase II"/>
    <property type="match status" value="1"/>
</dbReference>
<dbReference type="InterPro" id="IPR051912">
    <property type="entry name" value="Alkylbase_DNA_Glycosylase/TA"/>
</dbReference>
<evidence type="ECO:0000256" key="2">
    <source>
        <dbReference type="ARBA" id="ARBA00010817"/>
    </source>
</evidence>
<organism evidence="8 9">
    <name type="scientific">Vineibacter terrae</name>
    <dbReference type="NCBI Taxonomy" id="2586908"/>
    <lineage>
        <taxon>Bacteria</taxon>
        <taxon>Pseudomonadati</taxon>
        <taxon>Pseudomonadota</taxon>
        <taxon>Alphaproteobacteria</taxon>
        <taxon>Hyphomicrobiales</taxon>
        <taxon>Vineibacter</taxon>
    </lineage>
</organism>
<dbReference type="PANTHER" id="PTHR43003">
    <property type="entry name" value="DNA-3-METHYLADENINE GLYCOSYLASE"/>
    <property type="match status" value="1"/>
</dbReference>
<dbReference type="SMART" id="SM00478">
    <property type="entry name" value="ENDO3c"/>
    <property type="match status" value="1"/>
</dbReference>
<name>A0A5C8PBI9_9HYPH</name>
<dbReference type="GO" id="GO:0005737">
    <property type="term" value="C:cytoplasm"/>
    <property type="evidence" value="ECO:0007669"/>
    <property type="project" value="TreeGrafter"/>
</dbReference>
<feature type="compositionally biased region" description="Basic residues" evidence="6">
    <location>
        <begin position="256"/>
        <end position="271"/>
    </location>
</feature>
<dbReference type="SUPFAM" id="SSF48150">
    <property type="entry name" value="DNA-glycosylase"/>
    <property type="match status" value="1"/>
</dbReference>
<evidence type="ECO:0000313" key="8">
    <source>
        <dbReference type="EMBL" id="TXL70802.1"/>
    </source>
</evidence>
<dbReference type="OrthoDB" id="9811249at2"/>
<dbReference type="GO" id="GO:0043916">
    <property type="term" value="F:DNA-7-methylguanine glycosylase activity"/>
    <property type="evidence" value="ECO:0007669"/>
    <property type="project" value="TreeGrafter"/>
</dbReference>
<dbReference type="Gene3D" id="1.10.1670.40">
    <property type="match status" value="1"/>
</dbReference>
<comment type="catalytic activity">
    <reaction evidence="1">
        <text>Hydrolysis of alkylated DNA, releasing 3-methyladenine, 3-methylguanine, 7-methylguanine and 7-methyladenine.</text>
        <dbReference type="EC" id="3.2.2.21"/>
    </reaction>
</comment>
<evidence type="ECO:0000256" key="4">
    <source>
        <dbReference type="ARBA" id="ARBA00022763"/>
    </source>
</evidence>
<evidence type="ECO:0000313" key="9">
    <source>
        <dbReference type="Proteomes" id="UP000321638"/>
    </source>
</evidence>
<evidence type="ECO:0000256" key="5">
    <source>
        <dbReference type="ARBA" id="ARBA00023204"/>
    </source>
</evidence>
<evidence type="ECO:0000256" key="3">
    <source>
        <dbReference type="ARBA" id="ARBA00012000"/>
    </source>
</evidence>
<dbReference type="EC" id="3.2.2.21" evidence="3"/>
<dbReference type="GO" id="GO:0006285">
    <property type="term" value="P:base-excision repair, AP site formation"/>
    <property type="evidence" value="ECO:0007669"/>
    <property type="project" value="TreeGrafter"/>
</dbReference>
<evidence type="ECO:0000259" key="7">
    <source>
        <dbReference type="SMART" id="SM00478"/>
    </source>
</evidence>
<comment type="similarity">
    <text evidence="2">Belongs to the alkylbase DNA glycosidase AlkA family.</text>
</comment>
<dbReference type="GO" id="GO:0032993">
    <property type="term" value="C:protein-DNA complex"/>
    <property type="evidence" value="ECO:0007669"/>
    <property type="project" value="TreeGrafter"/>
</dbReference>
<gene>
    <name evidence="8" type="ORF">FHP25_32890</name>
</gene>
<dbReference type="GO" id="GO:0008725">
    <property type="term" value="F:DNA-3-methyladenine glycosylase activity"/>
    <property type="evidence" value="ECO:0007669"/>
    <property type="project" value="TreeGrafter"/>
</dbReference>
<comment type="caution">
    <text evidence="8">The sequence shown here is derived from an EMBL/GenBank/DDBJ whole genome shotgun (WGS) entry which is preliminary data.</text>
</comment>
<feature type="region of interest" description="Disordered" evidence="6">
    <location>
        <begin position="215"/>
        <end position="281"/>
    </location>
</feature>
<keyword evidence="4" id="KW-0227">DNA damage</keyword>
<dbReference type="Proteomes" id="UP000321638">
    <property type="component" value="Unassembled WGS sequence"/>
</dbReference>
<evidence type="ECO:0000256" key="1">
    <source>
        <dbReference type="ARBA" id="ARBA00000086"/>
    </source>
</evidence>
<dbReference type="GO" id="GO:0006307">
    <property type="term" value="P:DNA alkylation repair"/>
    <property type="evidence" value="ECO:0007669"/>
    <property type="project" value="TreeGrafter"/>
</dbReference>
<dbReference type="GO" id="GO:0032131">
    <property type="term" value="F:alkylated DNA binding"/>
    <property type="evidence" value="ECO:0007669"/>
    <property type="project" value="TreeGrafter"/>
</dbReference>
<evidence type="ECO:0000256" key="6">
    <source>
        <dbReference type="SAM" id="MobiDB-lite"/>
    </source>
</evidence>
<feature type="domain" description="HhH-GPD" evidence="7">
    <location>
        <begin position="57"/>
        <end position="209"/>
    </location>
</feature>
<dbReference type="Gene3D" id="1.10.340.30">
    <property type="entry name" value="Hypothetical protein, domain 2"/>
    <property type="match status" value="1"/>
</dbReference>
<dbReference type="AlphaFoldDB" id="A0A5C8PBI9"/>
<sequence length="281" mass="31155">MSAGMSIPFRLDEARLREGMDYLAQLDPRFAEARATYGDPPLRTAEEGFSALLRSIIGQQVSVFAARSIWDRVATAVDPVTPQNVLRLSDEELRACGLSNNKVKFARALALDTVEGRIVFEDLPALDDESLVSALTQAKGIGRWTAEIYMMFALGRPDVMPANDLGLLVAVQHLLKLRQRPEPERLLKLSKPWRPWRTVAALFLWHFRRNMPDFSSSPAAQARREAERLAREERKAARLAKAAAQPAPPAAAARKAAAKKRTVAASRRKQLQRAAPGGKAR</sequence>
<dbReference type="InterPro" id="IPR011257">
    <property type="entry name" value="DNA_glycosylase"/>
</dbReference>